<sequence>MPLKRRLFFSFKSSSVYILVCGIQIPFFQEFCQSLKN</sequence>
<keyword evidence="3" id="KW-1185">Reference proteome</keyword>
<name>N1WQD1_9LEPT</name>
<evidence type="ECO:0000313" key="3">
    <source>
        <dbReference type="Proteomes" id="UP000012313"/>
    </source>
</evidence>
<protein>
    <submittedName>
        <fullName evidence="2">Uncharacterized protein</fullName>
    </submittedName>
</protein>
<feature type="transmembrane region" description="Helical" evidence="1">
    <location>
        <begin position="7"/>
        <end position="28"/>
    </location>
</feature>
<dbReference type="AlphaFoldDB" id="N1WQD1"/>
<organism evidence="2 3">
    <name type="scientific">Leptospira weilii serovar Ranarum str. ICFT</name>
    <dbReference type="NCBI Taxonomy" id="1218598"/>
    <lineage>
        <taxon>Bacteria</taxon>
        <taxon>Pseudomonadati</taxon>
        <taxon>Spirochaetota</taxon>
        <taxon>Spirochaetia</taxon>
        <taxon>Leptospirales</taxon>
        <taxon>Leptospiraceae</taxon>
        <taxon>Leptospira</taxon>
    </lineage>
</organism>
<keyword evidence="1" id="KW-1133">Transmembrane helix</keyword>
<accession>N1WQD1</accession>
<dbReference type="EMBL" id="AOHC02000012">
    <property type="protein sequence ID" value="EMY79457.1"/>
    <property type="molecule type" value="Genomic_DNA"/>
</dbReference>
<reference evidence="2" key="1">
    <citation type="submission" date="2013-03" db="EMBL/GenBank/DDBJ databases">
        <authorList>
            <person name="Harkins D.M."/>
            <person name="Durkin A.S."/>
            <person name="Brinkac L.M."/>
            <person name="Haft D.H."/>
            <person name="Selengut J.D."/>
            <person name="Sanka R."/>
            <person name="DePew J."/>
            <person name="Purushe J."/>
            <person name="Hartskeerl R.A."/>
            <person name="Ahmed A."/>
            <person name="van der Linden H."/>
            <person name="Goris M.G.A."/>
            <person name="Vinetz J.M."/>
            <person name="Sutton G.G."/>
            <person name="Nierman W.C."/>
            <person name="Fouts D.E."/>
        </authorList>
    </citation>
    <scope>NUCLEOTIDE SEQUENCE [LARGE SCALE GENOMIC DNA]</scope>
    <source>
        <strain evidence="2">ICFT</strain>
    </source>
</reference>
<evidence type="ECO:0000256" key="1">
    <source>
        <dbReference type="SAM" id="Phobius"/>
    </source>
</evidence>
<dbReference type="Proteomes" id="UP000012313">
    <property type="component" value="Unassembled WGS sequence"/>
</dbReference>
<evidence type="ECO:0000313" key="2">
    <source>
        <dbReference type="EMBL" id="EMY79457.1"/>
    </source>
</evidence>
<comment type="caution">
    <text evidence="2">The sequence shown here is derived from an EMBL/GenBank/DDBJ whole genome shotgun (WGS) entry which is preliminary data.</text>
</comment>
<gene>
    <name evidence="2" type="ORF">LEP1GSC060_2536</name>
</gene>
<keyword evidence="1" id="KW-0472">Membrane</keyword>
<keyword evidence="1" id="KW-0812">Transmembrane</keyword>
<proteinExistence type="predicted"/>